<feature type="region of interest" description="Disordered" evidence="1">
    <location>
        <begin position="273"/>
        <end position="368"/>
    </location>
</feature>
<gene>
    <name evidence="2" type="ORF">BOTNAR_0055g00310</name>
</gene>
<evidence type="ECO:0000313" key="2">
    <source>
        <dbReference type="EMBL" id="TGO66751.1"/>
    </source>
</evidence>
<dbReference type="OrthoDB" id="3562361at2759"/>
<dbReference type="EMBL" id="PQXJ01000055">
    <property type="protein sequence ID" value="TGO66751.1"/>
    <property type="molecule type" value="Genomic_DNA"/>
</dbReference>
<organism evidence="2 3">
    <name type="scientific">Botryotinia narcissicola</name>
    <dbReference type="NCBI Taxonomy" id="278944"/>
    <lineage>
        <taxon>Eukaryota</taxon>
        <taxon>Fungi</taxon>
        <taxon>Dikarya</taxon>
        <taxon>Ascomycota</taxon>
        <taxon>Pezizomycotina</taxon>
        <taxon>Leotiomycetes</taxon>
        <taxon>Helotiales</taxon>
        <taxon>Sclerotiniaceae</taxon>
        <taxon>Botryotinia</taxon>
    </lineage>
</organism>
<name>A0A4Z1IZH9_9HELO</name>
<proteinExistence type="predicted"/>
<dbReference type="AlphaFoldDB" id="A0A4Z1IZH9"/>
<feature type="compositionally biased region" description="Basic and acidic residues" evidence="1">
    <location>
        <begin position="297"/>
        <end position="363"/>
    </location>
</feature>
<evidence type="ECO:0000256" key="1">
    <source>
        <dbReference type="SAM" id="MobiDB-lite"/>
    </source>
</evidence>
<dbReference type="Proteomes" id="UP000297452">
    <property type="component" value="Unassembled WGS sequence"/>
</dbReference>
<protein>
    <submittedName>
        <fullName evidence="2">Uncharacterized protein</fullName>
    </submittedName>
</protein>
<reference evidence="2 3" key="1">
    <citation type="submission" date="2017-12" db="EMBL/GenBank/DDBJ databases">
        <title>Comparative genomics of Botrytis spp.</title>
        <authorList>
            <person name="Valero-Jimenez C.A."/>
            <person name="Tapia P."/>
            <person name="Veloso J."/>
            <person name="Silva-Moreno E."/>
            <person name="Staats M."/>
            <person name="Valdes J.H."/>
            <person name="Van Kan J.A.L."/>
        </authorList>
    </citation>
    <scope>NUCLEOTIDE SEQUENCE [LARGE SCALE GENOMIC DNA]</scope>
    <source>
        <strain evidence="2 3">MUCL2120</strain>
    </source>
</reference>
<dbReference type="STRING" id="278944.A0A4Z1IZH9"/>
<accession>A0A4Z1IZH9</accession>
<keyword evidence="3" id="KW-1185">Reference proteome</keyword>
<sequence length="400" mass="46326">MADINLCCALPYIPVKPQIQNKEANKNLINFSMHDQIDGKELTLNQSFRSPKIINANYTRTSRSRSDPNLWKFNDEQFFNRKAEFPGVRTYVVVPTAVQSSEERSQWKVVYEEDCARWKSMGNFTIFQGSQMLDVPWAHRLNSSVHGWKTEDGLPVPFFGHLIHHHRAWPLTTGENFRTIQSFQKKIGSEFKVTVERPDRKQGQNATFVCVYLTINKSGNCRKANILMDLAYILNFLSHYKCIVSQCALCEPRFPDIAHAWDTYVTSEYPHSADSKFPMEESSENFSESYQEEEDEYNRLVEEEDRKVKGAEKEAEKLAAEAKETEEKKAAEEAKVVEERKEAEEEKKALERSEAEKSTEHPLIKNYPVKPDWIHQKTLSLPQDELMSVLQRDFCLGPKS</sequence>
<comment type="caution">
    <text evidence="2">The sequence shown here is derived from an EMBL/GenBank/DDBJ whole genome shotgun (WGS) entry which is preliminary data.</text>
</comment>
<evidence type="ECO:0000313" key="3">
    <source>
        <dbReference type="Proteomes" id="UP000297452"/>
    </source>
</evidence>